<gene>
    <name evidence="1" type="ORF">SCALOS_LOCUS1119</name>
</gene>
<reference evidence="1" key="1">
    <citation type="submission" date="2021-06" db="EMBL/GenBank/DDBJ databases">
        <authorList>
            <person name="Kallberg Y."/>
            <person name="Tangrot J."/>
            <person name="Rosling A."/>
        </authorList>
    </citation>
    <scope>NUCLEOTIDE SEQUENCE</scope>
    <source>
        <strain evidence="1">AU212A</strain>
    </source>
</reference>
<comment type="caution">
    <text evidence="1">The sequence shown here is derived from an EMBL/GenBank/DDBJ whole genome shotgun (WGS) entry which is preliminary data.</text>
</comment>
<accession>A0ACA9K3B7</accession>
<keyword evidence="2" id="KW-1185">Reference proteome</keyword>
<evidence type="ECO:0000313" key="2">
    <source>
        <dbReference type="Proteomes" id="UP000789860"/>
    </source>
</evidence>
<dbReference type="Proteomes" id="UP000789860">
    <property type="component" value="Unassembled WGS sequence"/>
</dbReference>
<organism evidence="1 2">
    <name type="scientific">Scutellospora calospora</name>
    <dbReference type="NCBI Taxonomy" id="85575"/>
    <lineage>
        <taxon>Eukaryota</taxon>
        <taxon>Fungi</taxon>
        <taxon>Fungi incertae sedis</taxon>
        <taxon>Mucoromycota</taxon>
        <taxon>Glomeromycotina</taxon>
        <taxon>Glomeromycetes</taxon>
        <taxon>Diversisporales</taxon>
        <taxon>Gigasporaceae</taxon>
        <taxon>Scutellospora</taxon>
    </lineage>
</organism>
<dbReference type="EMBL" id="CAJVPM010000685">
    <property type="protein sequence ID" value="CAG8449545.1"/>
    <property type="molecule type" value="Genomic_DNA"/>
</dbReference>
<evidence type="ECO:0000313" key="1">
    <source>
        <dbReference type="EMBL" id="CAG8449545.1"/>
    </source>
</evidence>
<name>A0ACA9K3B7_9GLOM</name>
<proteinExistence type="predicted"/>
<sequence length="223" mass="25427">MSSKNLSQKRPRTAVSEYLKHEIYEYSQNNPNTRQIDIADHFNSQDPNLNLDQTTISKILNDKSKWLAVTEDQLSSIVFRCKKVKYPLLDQSMRLWVEQITNSEVILTELMIKEKAASFAIDNASSHFHNQPSTHETYELNESNSDLDEKTSNNSELESANNSHDNHSKHGKHSTGRSKGHYGSGYGQPRIIPDYSNIELTNIKLEFLPPNTTAHLQPMDAVQ</sequence>
<protein>
    <submittedName>
        <fullName evidence="1">3756_t:CDS:1</fullName>
    </submittedName>
</protein>